<protein>
    <recommendedName>
        <fullName evidence="3">Ig-like domain-containing protein</fullName>
    </recommendedName>
</protein>
<keyword evidence="2" id="KW-1185">Reference proteome</keyword>
<dbReference type="Gene3D" id="2.60.40.10">
    <property type="entry name" value="Immunoglobulins"/>
    <property type="match status" value="1"/>
</dbReference>
<accession>A0ABR1B1F1</accession>
<evidence type="ECO:0008006" key="3">
    <source>
        <dbReference type="Google" id="ProtNLM"/>
    </source>
</evidence>
<proteinExistence type="predicted"/>
<dbReference type="InterPro" id="IPR013783">
    <property type="entry name" value="Ig-like_fold"/>
</dbReference>
<evidence type="ECO:0000313" key="2">
    <source>
        <dbReference type="Proteomes" id="UP001359485"/>
    </source>
</evidence>
<sequence>MQILPVDTCVKTPVSPFVRSFATEPRERYGFLYKSVFYGLDTFLTHTPVLRRTPASPSKETNFTKINCWTVLLPESNLKFWHTVDPDNREDNSVESDYSRDENLVNVTCVAEGVYPEPIIRIFSASRPISDKTHMRFNLRNGLYDVTASIQVDDDDMDPDEHVFECELSIPETNYTVKEALYVSLGTKGLCPAGTTRRLGDDSKVLAKLPAIVSSPGFS</sequence>
<comment type="caution">
    <text evidence="1">The sequence shown here is derived from an EMBL/GenBank/DDBJ whole genome shotgun (WGS) entry which is preliminary data.</text>
</comment>
<evidence type="ECO:0000313" key="1">
    <source>
        <dbReference type="EMBL" id="KAK6631993.1"/>
    </source>
</evidence>
<dbReference type="EMBL" id="JAWJWF010000005">
    <property type="protein sequence ID" value="KAK6631993.1"/>
    <property type="molecule type" value="Genomic_DNA"/>
</dbReference>
<reference evidence="1 2" key="1">
    <citation type="submission" date="2023-09" db="EMBL/GenBank/DDBJ databases">
        <title>Genomes of two closely related lineages of the louse Polyplax serrata with different host specificities.</title>
        <authorList>
            <person name="Martinu J."/>
            <person name="Tarabai H."/>
            <person name="Stefka J."/>
            <person name="Hypsa V."/>
        </authorList>
    </citation>
    <scope>NUCLEOTIDE SEQUENCE [LARGE SCALE GENOMIC DNA]</scope>
    <source>
        <strain evidence="1">98ZLc_SE</strain>
    </source>
</reference>
<name>A0ABR1B1F1_POLSC</name>
<organism evidence="1 2">
    <name type="scientific">Polyplax serrata</name>
    <name type="common">Common mouse louse</name>
    <dbReference type="NCBI Taxonomy" id="468196"/>
    <lineage>
        <taxon>Eukaryota</taxon>
        <taxon>Metazoa</taxon>
        <taxon>Ecdysozoa</taxon>
        <taxon>Arthropoda</taxon>
        <taxon>Hexapoda</taxon>
        <taxon>Insecta</taxon>
        <taxon>Pterygota</taxon>
        <taxon>Neoptera</taxon>
        <taxon>Paraneoptera</taxon>
        <taxon>Psocodea</taxon>
        <taxon>Troctomorpha</taxon>
        <taxon>Phthiraptera</taxon>
        <taxon>Anoplura</taxon>
        <taxon>Polyplacidae</taxon>
        <taxon>Polyplax</taxon>
    </lineage>
</organism>
<dbReference type="Proteomes" id="UP001359485">
    <property type="component" value="Unassembled WGS sequence"/>
</dbReference>
<gene>
    <name evidence="1" type="ORF">RUM44_007023</name>
</gene>